<dbReference type="Proteomes" id="UP000387692">
    <property type="component" value="Unassembled WGS sequence"/>
</dbReference>
<keyword evidence="1" id="KW-0067">ATP-binding</keyword>
<dbReference type="SUPFAM" id="SSF52540">
    <property type="entry name" value="P-loop containing nucleoside triphosphate hydrolases"/>
    <property type="match status" value="1"/>
</dbReference>
<dbReference type="InterPro" id="IPR027417">
    <property type="entry name" value="P-loop_NTPase"/>
</dbReference>
<evidence type="ECO:0000313" key="4">
    <source>
        <dbReference type="Proteomes" id="UP000387692"/>
    </source>
</evidence>
<dbReference type="EMBL" id="CABEHV010000004">
    <property type="protein sequence ID" value="VTS38830.1"/>
    <property type="molecule type" value="Genomic_DNA"/>
</dbReference>
<dbReference type="Gene3D" id="3.40.50.300">
    <property type="entry name" value="P-loop containing nucleotide triphosphate hydrolases"/>
    <property type="match status" value="2"/>
</dbReference>
<feature type="domain" description="FtsK" evidence="2">
    <location>
        <begin position="14"/>
        <end position="184"/>
    </location>
</feature>
<dbReference type="GO" id="GO:0005524">
    <property type="term" value="F:ATP binding"/>
    <property type="evidence" value="ECO:0007669"/>
    <property type="project" value="UniProtKB-UniRule"/>
</dbReference>
<feature type="binding site" evidence="1">
    <location>
        <begin position="31"/>
        <end position="38"/>
    </location>
    <ligand>
        <name>ATP</name>
        <dbReference type="ChEBI" id="CHEBI:30616"/>
    </ligand>
</feature>
<proteinExistence type="predicted"/>
<dbReference type="GO" id="GO:0003677">
    <property type="term" value="F:DNA binding"/>
    <property type="evidence" value="ECO:0007669"/>
    <property type="project" value="InterPro"/>
</dbReference>
<keyword evidence="1" id="KW-0547">Nucleotide-binding</keyword>
<dbReference type="RefSeq" id="WP_143952595.1">
    <property type="nucleotide sequence ID" value="NZ_CABEHV010000004.1"/>
</dbReference>
<reference evidence="3 4" key="1">
    <citation type="submission" date="2019-05" db="EMBL/GenBank/DDBJ databases">
        <authorList>
            <consortium name="Pathogen Informatics"/>
        </authorList>
    </citation>
    <scope>NUCLEOTIDE SEQUENCE [LARGE SCALE GENOMIC DNA]</scope>
    <source>
        <strain evidence="3 4">NCTC11189</strain>
    </source>
</reference>
<organism evidence="3 4">
    <name type="scientific">Streptococcus mitis</name>
    <dbReference type="NCBI Taxonomy" id="28037"/>
    <lineage>
        <taxon>Bacteria</taxon>
        <taxon>Bacillati</taxon>
        <taxon>Bacillota</taxon>
        <taxon>Bacilli</taxon>
        <taxon>Lactobacillales</taxon>
        <taxon>Streptococcaceae</taxon>
        <taxon>Streptococcus</taxon>
        <taxon>Streptococcus mitis group</taxon>
    </lineage>
</organism>
<protein>
    <submittedName>
        <fullName evidence="3">Tn916 ORF21 FtsK/SpoIIIE family protein</fullName>
    </submittedName>
</protein>
<name>A0A4U9ZDY0_STRMT</name>
<accession>A0A4U9ZDY0</accession>
<dbReference type="PROSITE" id="PS50901">
    <property type="entry name" value="FTSK"/>
    <property type="match status" value="1"/>
</dbReference>
<dbReference type="InterPro" id="IPR002789">
    <property type="entry name" value="HerA_central"/>
</dbReference>
<dbReference type="Pfam" id="PF01935">
    <property type="entry name" value="DUF87"/>
    <property type="match status" value="1"/>
</dbReference>
<dbReference type="AlphaFoldDB" id="A0A4U9ZDY0"/>
<sequence length="251" mass="28957">MTLKLDILRKESSNEPIEWNCTRFPHLLISAPTNSGKSYFIKYILSILKIHSDDASIMILDYKQGIDYWQWRQLDNVYLGDSVYDGFRQAYSIFENRRLNPNQKYPPFFLIFEEYQSTVESIPKKADKEEFLQKMGNLLRLSRQINYHIICVCQRGDSSLFPPGGRENFSSKISIGRLSPQAKQMLFPDDEVNRNKSQGEVNIQFDGSFVIEARTYTIKDIDKATYLITGLLDRGIPKSEETVARSPSGEG</sequence>
<dbReference type="InterPro" id="IPR002543">
    <property type="entry name" value="FtsK_dom"/>
</dbReference>
<evidence type="ECO:0000313" key="3">
    <source>
        <dbReference type="EMBL" id="VTS38830.1"/>
    </source>
</evidence>
<evidence type="ECO:0000256" key="1">
    <source>
        <dbReference type="PROSITE-ProRule" id="PRU00289"/>
    </source>
</evidence>
<evidence type="ECO:0000259" key="2">
    <source>
        <dbReference type="PROSITE" id="PS50901"/>
    </source>
</evidence>
<gene>
    <name evidence="3" type="ORF">NCTC11189_01464</name>
</gene>